<dbReference type="GO" id="GO:0006357">
    <property type="term" value="P:regulation of transcription by RNA polymerase II"/>
    <property type="evidence" value="ECO:0007669"/>
    <property type="project" value="InterPro"/>
</dbReference>
<feature type="compositionally biased region" description="Gly residues" evidence="10">
    <location>
        <begin position="1174"/>
        <end position="1188"/>
    </location>
</feature>
<feature type="compositionally biased region" description="Polar residues" evidence="10">
    <location>
        <begin position="41"/>
        <end position="50"/>
    </location>
</feature>
<keyword evidence="6 9" id="KW-0804">Transcription</keyword>
<evidence type="ECO:0000313" key="13">
    <source>
        <dbReference type="Proteomes" id="UP001270362"/>
    </source>
</evidence>
<evidence type="ECO:0000259" key="11">
    <source>
        <dbReference type="Pfam" id="PF08638"/>
    </source>
</evidence>
<keyword evidence="7 9" id="KW-0539">Nucleus</keyword>
<feature type="compositionally biased region" description="Basic and acidic residues" evidence="10">
    <location>
        <begin position="27"/>
        <end position="37"/>
    </location>
</feature>
<feature type="compositionally biased region" description="Low complexity" evidence="10">
    <location>
        <begin position="1149"/>
        <end position="1159"/>
    </location>
</feature>
<reference evidence="12" key="2">
    <citation type="submission" date="2023-06" db="EMBL/GenBank/DDBJ databases">
        <authorList>
            <consortium name="Lawrence Berkeley National Laboratory"/>
            <person name="Haridas S."/>
            <person name="Hensen N."/>
            <person name="Bonometti L."/>
            <person name="Westerberg I."/>
            <person name="Brannstrom I.O."/>
            <person name="Guillou S."/>
            <person name="Cros-Aarteil S."/>
            <person name="Calhoun S."/>
            <person name="Kuo A."/>
            <person name="Mondo S."/>
            <person name="Pangilinan J."/>
            <person name="Riley R."/>
            <person name="Labutti K."/>
            <person name="Andreopoulos B."/>
            <person name="Lipzen A."/>
            <person name="Chen C."/>
            <person name="Yanf M."/>
            <person name="Daum C."/>
            <person name="Ng V."/>
            <person name="Clum A."/>
            <person name="Steindorff A."/>
            <person name="Ohm R."/>
            <person name="Martin F."/>
            <person name="Silar P."/>
            <person name="Natvig D."/>
            <person name="Lalanne C."/>
            <person name="Gautier V."/>
            <person name="Ament-Velasquez S.L."/>
            <person name="Kruys A."/>
            <person name="Hutchinson M.I."/>
            <person name="Powell A.J."/>
            <person name="Barry K."/>
            <person name="Miller A.N."/>
            <person name="Grigoriev I.V."/>
            <person name="Debuchy R."/>
            <person name="Gladieux P."/>
            <person name="Thoren M.H."/>
            <person name="Johannesson H."/>
        </authorList>
    </citation>
    <scope>NUCLEOTIDE SEQUENCE</scope>
    <source>
        <strain evidence="12">CBS 314.62</strain>
    </source>
</reference>
<gene>
    <name evidence="12" type="ORF">B0T22DRAFT_92563</name>
</gene>
<evidence type="ECO:0000256" key="10">
    <source>
        <dbReference type="SAM" id="MobiDB-lite"/>
    </source>
</evidence>
<comment type="subcellular location">
    <subcellularLocation>
        <location evidence="1 9">Nucleus</location>
    </subcellularLocation>
</comment>
<dbReference type="Proteomes" id="UP001270362">
    <property type="component" value="Unassembled WGS sequence"/>
</dbReference>
<evidence type="ECO:0000256" key="4">
    <source>
        <dbReference type="ARBA" id="ARBA00023015"/>
    </source>
</evidence>
<dbReference type="AlphaFoldDB" id="A0AAE0XKM9"/>
<dbReference type="Pfam" id="PF08638">
    <property type="entry name" value="Med14"/>
    <property type="match status" value="1"/>
</dbReference>
<feature type="compositionally biased region" description="Polar residues" evidence="10">
    <location>
        <begin position="1"/>
        <end position="10"/>
    </location>
</feature>
<feature type="compositionally biased region" description="Polar residues" evidence="10">
    <location>
        <begin position="67"/>
        <end position="80"/>
    </location>
</feature>
<evidence type="ECO:0000313" key="12">
    <source>
        <dbReference type="EMBL" id="KAK3695085.1"/>
    </source>
</evidence>
<dbReference type="Pfam" id="PF26204">
    <property type="entry name" value="Med14_fung"/>
    <property type="match status" value="1"/>
</dbReference>
<feature type="compositionally biased region" description="Low complexity" evidence="10">
    <location>
        <begin position="1098"/>
        <end position="1116"/>
    </location>
</feature>
<evidence type="ECO:0000256" key="3">
    <source>
        <dbReference type="ARBA" id="ARBA00019619"/>
    </source>
</evidence>
<comment type="similarity">
    <text evidence="2 9">Belongs to the Mediator complex subunit 14 family.</text>
</comment>
<evidence type="ECO:0000256" key="9">
    <source>
        <dbReference type="RuleBase" id="RU365082"/>
    </source>
</evidence>
<comment type="subunit">
    <text evidence="9">Component of the Mediator complex.</text>
</comment>
<dbReference type="GO" id="GO:0070847">
    <property type="term" value="C:core mediator complex"/>
    <property type="evidence" value="ECO:0007669"/>
    <property type="project" value="TreeGrafter"/>
</dbReference>
<keyword evidence="4 9" id="KW-0805">Transcription regulation</keyword>
<proteinExistence type="inferred from homology"/>
<dbReference type="PANTHER" id="PTHR12809">
    <property type="entry name" value="MEDIATOR COMPLEX SUBUNIT"/>
    <property type="match status" value="1"/>
</dbReference>
<dbReference type="InterPro" id="IPR013947">
    <property type="entry name" value="Mediator_Med14"/>
</dbReference>
<name>A0AAE0XKM9_9PEZI</name>
<reference evidence="12" key="1">
    <citation type="journal article" date="2023" name="Mol. Phylogenet. Evol.">
        <title>Genome-scale phylogeny and comparative genomics of the fungal order Sordariales.</title>
        <authorList>
            <person name="Hensen N."/>
            <person name="Bonometti L."/>
            <person name="Westerberg I."/>
            <person name="Brannstrom I.O."/>
            <person name="Guillou S."/>
            <person name="Cros-Aarteil S."/>
            <person name="Calhoun S."/>
            <person name="Haridas S."/>
            <person name="Kuo A."/>
            <person name="Mondo S."/>
            <person name="Pangilinan J."/>
            <person name="Riley R."/>
            <person name="LaButti K."/>
            <person name="Andreopoulos B."/>
            <person name="Lipzen A."/>
            <person name="Chen C."/>
            <person name="Yan M."/>
            <person name="Daum C."/>
            <person name="Ng V."/>
            <person name="Clum A."/>
            <person name="Steindorff A."/>
            <person name="Ohm R.A."/>
            <person name="Martin F."/>
            <person name="Silar P."/>
            <person name="Natvig D.O."/>
            <person name="Lalanne C."/>
            <person name="Gautier V."/>
            <person name="Ament-Velasquez S.L."/>
            <person name="Kruys A."/>
            <person name="Hutchinson M.I."/>
            <person name="Powell A.J."/>
            <person name="Barry K."/>
            <person name="Miller A.N."/>
            <person name="Grigoriev I.V."/>
            <person name="Debuchy R."/>
            <person name="Gladieux P."/>
            <person name="Hiltunen Thoren M."/>
            <person name="Johannesson H."/>
        </authorList>
    </citation>
    <scope>NUCLEOTIDE SEQUENCE</scope>
    <source>
        <strain evidence="12">CBS 314.62</strain>
    </source>
</reference>
<evidence type="ECO:0000256" key="7">
    <source>
        <dbReference type="ARBA" id="ARBA00023242"/>
    </source>
</evidence>
<dbReference type="EMBL" id="JAULSO010000001">
    <property type="protein sequence ID" value="KAK3695085.1"/>
    <property type="molecule type" value="Genomic_DNA"/>
</dbReference>
<feature type="compositionally biased region" description="Basic and acidic residues" evidence="10">
    <location>
        <begin position="56"/>
        <end position="66"/>
    </location>
</feature>
<dbReference type="GO" id="GO:0016592">
    <property type="term" value="C:mediator complex"/>
    <property type="evidence" value="ECO:0007669"/>
    <property type="project" value="UniProtKB-UniRule"/>
</dbReference>
<evidence type="ECO:0000256" key="1">
    <source>
        <dbReference type="ARBA" id="ARBA00004123"/>
    </source>
</evidence>
<evidence type="ECO:0000256" key="6">
    <source>
        <dbReference type="ARBA" id="ARBA00023163"/>
    </source>
</evidence>
<protein>
    <recommendedName>
        <fullName evidence="3 9">Mediator of RNA polymerase II transcription subunit 14</fullName>
    </recommendedName>
    <alternativeName>
        <fullName evidence="8 9">Mediator complex subunit 14</fullName>
    </alternativeName>
</protein>
<feature type="region of interest" description="Disordered" evidence="10">
    <location>
        <begin position="1092"/>
        <end position="1116"/>
    </location>
</feature>
<keyword evidence="5 9" id="KW-0010">Activator</keyword>
<keyword evidence="13" id="KW-1185">Reference proteome</keyword>
<evidence type="ECO:0000256" key="8">
    <source>
        <dbReference type="ARBA" id="ARBA00032007"/>
    </source>
</evidence>
<feature type="region of interest" description="Disordered" evidence="10">
    <location>
        <begin position="25"/>
        <end position="80"/>
    </location>
</feature>
<sequence length="1201" mass="134594">MENGTHNGVRTNHDRDAWMNGVNGASMKREFSPDKGKALANTGSSNTALTNGGDGYRIDLDSESKRSSSGAVASPGNSRINDLPDEIQHITTDILPLGLLLARLAQWTHARLQDEITTLAAKSIPPATAAVNGNSNYHFTGAEDTSAESLEKKTYLLNSIQDIHTRWVKALVITEWSKKADQVGRLIDIRSHLASQLELFNANFWELIKVKQDLHWARLPSPDLKTALEVLTSGEVSWMPDLGYLEPPPISNAERASWIDNINTMLSVRLSFDEYDRIPTPFRDYTIGSGRVTFTIKGEFEVDLTIGDEDFEKQFWFIDFKFLFTPAPAEISEPVRNFLEAKVNDALAADGLTGCYNYLHEFVLTQKIGELRRQAIELSKGRWIDTLKVERLNRAMAIQYWTNRPHSQNTKSWIIIGVHSSKGPDGLPDPKHPSHLSLRWFRDSKEVKDFDIPFDVDTISTESLLTTVIARHVEYLLTSMCDTLLSKPRFGLRQARLDMEISKDEPLNSSLTVQLFDDENTTLKVDPFTGSFTMFPQSPIILEWQRKLNASQNPAEEGPSSLEHLRCFYTMKDLNSRAKSIGWSVLRAPISADDLKSIVHSSAPSREAYQAVWLRRNDWNPQWFVMTSMSLGGDHWWLVELAGQKPGSPAGRLKMYTRMPMSSDQLSLSDEFFQNLAVYVTGMVSQLTDLRELHSKRMYHATREAANYSLPPQVKLPTIFVRLSEMLRSRTGSKESQVPWAREFIQISFMGIRHGAEDEALMLTSKPDATVPGARRDSRLKIVAEARISVTNKAKFRLLKGNVDHDVMFNPYLGQFCLRLRAYMGSPVVNLLSSRIQALERLVDFVEAIHRAGKNAVPESATLREVVFTYTSDPAPGSPQSPRPWRVHLDLTNDEAINVTLEKGNPHLRILDYLHRIANSSRFETLPQWLLFSLPLYRGLEKIEDDWEKLSLRNEGHIYVFHKAIDWMTIRFQIATPGSPTAPPRQVNLDIKPHIRRGKQLWHVFRSEVANRGNDEFDRVLTQLVWSTNSNGVKGLGNSAAADPEIGIEPLLTLVSDAVKSLVGTPPPPPPSQPAILARPPTAFMSGAEQQMVPTPPQALTQQQQQHQQQQQLHRFAQQQQQQQLQQGLPASVAAAQQQQRQTQAFAQAQAQAQAQAHANSGGGVGGVDQNPGQGQGQGQNQGYGRPGSGNNRNSALVVID</sequence>
<evidence type="ECO:0000256" key="2">
    <source>
        <dbReference type="ARBA" id="ARBA00007813"/>
    </source>
</evidence>
<comment type="caution">
    <text evidence="12">The sequence shown here is derived from an EMBL/GenBank/DDBJ whole genome shotgun (WGS) entry which is preliminary data.</text>
</comment>
<organism evidence="12 13">
    <name type="scientific">Podospora appendiculata</name>
    <dbReference type="NCBI Taxonomy" id="314037"/>
    <lineage>
        <taxon>Eukaryota</taxon>
        <taxon>Fungi</taxon>
        <taxon>Dikarya</taxon>
        <taxon>Ascomycota</taxon>
        <taxon>Pezizomycotina</taxon>
        <taxon>Sordariomycetes</taxon>
        <taxon>Sordariomycetidae</taxon>
        <taxon>Sordariales</taxon>
        <taxon>Podosporaceae</taxon>
        <taxon>Podospora</taxon>
    </lineage>
</organism>
<feature type="domain" description="Mediator complex subunit MED14 N-terminal" evidence="11">
    <location>
        <begin position="95"/>
        <end position="308"/>
    </location>
</feature>
<accession>A0AAE0XKM9</accession>
<evidence type="ECO:0000256" key="5">
    <source>
        <dbReference type="ARBA" id="ARBA00023159"/>
    </source>
</evidence>
<dbReference type="GO" id="GO:0003712">
    <property type="term" value="F:transcription coregulator activity"/>
    <property type="evidence" value="ECO:0007669"/>
    <property type="project" value="UniProtKB-UniRule"/>
</dbReference>
<dbReference type="InterPro" id="IPR055122">
    <property type="entry name" value="Med14_N"/>
</dbReference>
<feature type="region of interest" description="Disordered" evidence="10">
    <location>
        <begin position="1149"/>
        <end position="1201"/>
    </location>
</feature>
<feature type="region of interest" description="Disordered" evidence="10">
    <location>
        <begin position="1"/>
        <end position="20"/>
    </location>
</feature>
<dbReference type="PANTHER" id="PTHR12809:SF2">
    <property type="entry name" value="MEDIATOR OF RNA POLYMERASE II TRANSCRIPTION SUBUNIT 14"/>
    <property type="match status" value="1"/>
</dbReference>
<comment type="function">
    <text evidence="9">Component of the Mediator complex, a coactivator involved in the regulated transcription of nearly all RNA polymerase II-dependent genes. Mediator functions as a bridge to convey information from gene-specific regulatory proteins to the basal RNA polymerase II transcription machinery. Mediator is recruited to promoters by direct interactions with regulatory proteins and serves as a scaffold for the assembly of a functional preinitiation complex with RNA polymerase II and the general transcription factors.</text>
</comment>